<evidence type="ECO:0000313" key="1">
    <source>
        <dbReference type="EMBL" id="CAF2853450.1"/>
    </source>
</evidence>
<sequence>MEALSCLDLFGPCEEKAPKSRMTPRSHTSIDLQHYHQGRLPLSLSEGDFSSLPPEPQEGNIEYKLKLLNPSSDRLKHLITQMKWRLREGEGEAIYEMGVEDNGIMTGLSKKDMEGSLDTLRLMATNLNANIQILRTRTLDNGHSVCEILVRKVPDDRQCT</sequence>
<dbReference type="EMBL" id="HG994593">
    <property type="protein sequence ID" value="CAF2853450.1"/>
    <property type="molecule type" value="Genomic_DNA"/>
</dbReference>
<organism evidence="1 2">
    <name type="scientific">Lepeophtheirus salmonis</name>
    <name type="common">Salmon louse</name>
    <name type="synonym">Caligus salmonis</name>
    <dbReference type="NCBI Taxonomy" id="72036"/>
    <lineage>
        <taxon>Eukaryota</taxon>
        <taxon>Metazoa</taxon>
        <taxon>Ecdysozoa</taxon>
        <taxon>Arthropoda</taxon>
        <taxon>Crustacea</taxon>
        <taxon>Multicrustacea</taxon>
        <taxon>Hexanauplia</taxon>
        <taxon>Copepoda</taxon>
        <taxon>Siphonostomatoida</taxon>
        <taxon>Caligidae</taxon>
        <taxon>Lepeophtheirus</taxon>
    </lineage>
</organism>
<name>A0A7R8H4Z8_LEPSM</name>
<dbReference type="PANTHER" id="PTHR43721">
    <property type="entry name" value="ELONGATION FACTOR TU-RELATED"/>
    <property type="match status" value="1"/>
</dbReference>
<proteinExistence type="predicted"/>
<protein>
    <submittedName>
        <fullName evidence="1">GTP-binding protein 2</fullName>
    </submittedName>
</protein>
<dbReference type="Proteomes" id="UP000675881">
    <property type="component" value="Chromosome 14"/>
</dbReference>
<dbReference type="AlphaFoldDB" id="A0A7R8H4Z8"/>
<dbReference type="InterPro" id="IPR050055">
    <property type="entry name" value="EF-Tu_GTPase"/>
</dbReference>
<gene>
    <name evidence="1" type="ORF">LSAA_4744</name>
</gene>
<dbReference type="OrthoDB" id="248233at2759"/>
<accession>A0A7R8H4Z8</accession>
<evidence type="ECO:0000313" key="2">
    <source>
        <dbReference type="Proteomes" id="UP000675881"/>
    </source>
</evidence>
<dbReference type="GO" id="GO:0003746">
    <property type="term" value="F:translation elongation factor activity"/>
    <property type="evidence" value="ECO:0007669"/>
    <property type="project" value="TreeGrafter"/>
</dbReference>
<keyword evidence="2" id="KW-1185">Reference proteome</keyword>
<reference evidence="1" key="1">
    <citation type="submission" date="2021-02" db="EMBL/GenBank/DDBJ databases">
        <authorList>
            <person name="Bekaert M."/>
        </authorList>
    </citation>
    <scope>NUCLEOTIDE SEQUENCE</scope>
    <source>
        <strain evidence="1">IoA-00</strain>
    </source>
</reference>
<dbReference type="PANTHER" id="PTHR43721:SF3">
    <property type="entry name" value="GTP-BINDING PROTEIN 2"/>
    <property type="match status" value="1"/>
</dbReference>